<dbReference type="PANTHER" id="PTHR43004">
    <property type="entry name" value="TRK SYSTEM POTASSIUM UPTAKE PROTEIN"/>
    <property type="match status" value="1"/>
</dbReference>
<proteinExistence type="predicted"/>
<evidence type="ECO:0000256" key="2">
    <source>
        <dbReference type="ARBA" id="ARBA00022827"/>
    </source>
</evidence>
<dbReference type="OrthoDB" id="1709868at2759"/>
<dbReference type="Gene3D" id="3.50.50.60">
    <property type="entry name" value="FAD/NAD(P)-binding domain"/>
    <property type="match status" value="2"/>
</dbReference>
<dbReference type="Proteomes" id="UP000054408">
    <property type="component" value="Unassembled WGS sequence"/>
</dbReference>
<dbReference type="RefSeq" id="XP_013754363.1">
    <property type="nucleotide sequence ID" value="XM_013898909.1"/>
</dbReference>
<dbReference type="GO" id="GO:0005739">
    <property type="term" value="C:mitochondrion"/>
    <property type="evidence" value="ECO:0007669"/>
    <property type="project" value="TreeGrafter"/>
</dbReference>
<reference evidence="4 5" key="1">
    <citation type="submission" date="2010-05" db="EMBL/GenBank/DDBJ databases">
        <title>The Genome Sequence of Thecamonas trahens ATCC 50062.</title>
        <authorList>
            <consortium name="The Broad Institute Genome Sequencing Platform"/>
            <person name="Russ C."/>
            <person name="Cuomo C."/>
            <person name="Shea T."/>
            <person name="Young S.K."/>
            <person name="Zeng Q."/>
            <person name="Koehrsen M."/>
            <person name="Haas B."/>
            <person name="Borodovsky M."/>
            <person name="Guigo R."/>
            <person name="Alvarado L."/>
            <person name="Berlin A."/>
            <person name="Bochicchio J."/>
            <person name="Borenstein D."/>
            <person name="Chapman S."/>
            <person name="Chen Z."/>
            <person name="Freedman E."/>
            <person name="Gellesch M."/>
            <person name="Goldberg J."/>
            <person name="Griggs A."/>
            <person name="Gujja S."/>
            <person name="Heilman E."/>
            <person name="Heiman D."/>
            <person name="Hepburn T."/>
            <person name="Howarth C."/>
            <person name="Jen D."/>
            <person name="Larson L."/>
            <person name="Mehta T."/>
            <person name="Park D."/>
            <person name="Pearson M."/>
            <person name="Roberts A."/>
            <person name="Saif S."/>
            <person name="Shenoy N."/>
            <person name="Sisk P."/>
            <person name="Stolte C."/>
            <person name="Sykes S."/>
            <person name="Thomson T."/>
            <person name="Walk T."/>
            <person name="White J."/>
            <person name="Yandava C."/>
            <person name="Burger G."/>
            <person name="Gray M.W."/>
            <person name="Holland P.W.H."/>
            <person name="King N."/>
            <person name="Lang F.B.F."/>
            <person name="Roger A.J."/>
            <person name="Ruiz-Trillo I."/>
            <person name="Lander E."/>
            <person name="Nusbaum C."/>
        </authorList>
    </citation>
    <scope>NUCLEOTIDE SEQUENCE [LARGE SCALE GENOMIC DNA]</scope>
    <source>
        <strain evidence="4 5">ATCC 50062</strain>
    </source>
</reference>
<sequence>MLGRRVHIVGGGPVGLVLANLLGSYGVRVTVTERRSEAELSAHPQAHFLSSRTLEIFSSLGIADAVYRAIEPVACWKDFVYARGVDDLDPIARYDHIASSVYPLSPIAPPTDHLEATAPTLDSCDHSHHGIHDTLVGPDASFLSSGSLQIAHPVHFPSSALMPMLLERLRSPDVAKFVDLRLGSEVASIDDAVQSVGASALGDDVVVVAADGAHSTLADEAGSVLVSPDPRFPAGKALQSLINVHFFIPPHAVELAHPAMLYFVYNPEFVGVLVAHSLARGEWVAQIPFFPEWQDLSALSTTRAVTDAVLAAFPAARASGRLTRAHIDVRSAAPWSMRVGVAGNYAPMPGLALAGDAAHQFPPAGGFGLNTGIADASNLAWRLARWASAEADCTQLAPSLASYTAERRSAAQAAANQSMANYERVLAVTSAVGLSPGAASMAQSAATALPLPGLLKNVIFDSSVRAAKYAALSSISPSRAAAVRNLQAPAVASG</sequence>
<accession>A0A0L0DNG8</accession>
<protein>
    <submittedName>
        <fullName evidence="4">Monooxygenase</fullName>
    </submittedName>
</protein>
<dbReference type="PRINTS" id="PR00420">
    <property type="entry name" value="RNGMNOXGNASE"/>
</dbReference>
<keyword evidence="5" id="KW-1185">Reference proteome</keyword>
<name>A0A0L0DNG8_THETB</name>
<dbReference type="SUPFAM" id="SSF51905">
    <property type="entry name" value="FAD/NAD(P)-binding domain"/>
    <property type="match status" value="1"/>
</dbReference>
<keyword evidence="1" id="KW-0285">Flavoprotein</keyword>
<dbReference type="EMBL" id="GL349482">
    <property type="protein sequence ID" value="KNC53805.1"/>
    <property type="molecule type" value="Genomic_DNA"/>
</dbReference>
<dbReference type="GO" id="GO:0006744">
    <property type="term" value="P:ubiquinone biosynthetic process"/>
    <property type="evidence" value="ECO:0007669"/>
    <property type="project" value="TreeGrafter"/>
</dbReference>
<dbReference type="GeneID" id="25567971"/>
<evidence type="ECO:0000313" key="5">
    <source>
        <dbReference type="Proteomes" id="UP000054408"/>
    </source>
</evidence>
<dbReference type="GO" id="GO:0016709">
    <property type="term" value="F:oxidoreductase activity, acting on paired donors, with incorporation or reduction of molecular oxygen, NAD(P)H as one donor, and incorporation of one atom of oxygen"/>
    <property type="evidence" value="ECO:0007669"/>
    <property type="project" value="UniProtKB-ARBA"/>
</dbReference>
<dbReference type="InterPro" id="IPR036188">
    <property type="entry name" value="FAD/NAD-bd_sf"/>
</dbReference>
<keyword evidence="4" id="KW-0503">Monooxygenase</keyword>
<dbReference type="STRING" id="461836.A0A0L0DNG8"/>
<evidence type="ECO:0000256" key="1">
    <source>
        <dbReference type="ARBA" id="ARBA00022630"/>
    </source>
</evidence>
<evidence type="ECO:0000259" key="3">
    <source>
        <dbReference type="Pfam" id="PF01494"/>
    </source>
</evidence>
<dbReference type="InterPro" id="IPR050641">
    <property type="entry name" value="RIFMO-like"/>
</dbReference>
<dbReference type="Pfam" id="PF01494">
    <property type="entry name" value="FAD_binding_3"/>
    <property type="match status" value="1"/>
</dbReference>
<feature type="domain" description="FAD-binding" evidence="3">
    <location>
        <begin position="6"/>
        <end position="417"/>
    </location>
</feature>
<dbReference type="InterPro" id="IPR002938">
    <property type="entry name" value="FAD-bd"/>
</dbReference>
<organism evidence="4 5">
    <name type="scientific">Thecamonas trahens ATCC 50062</name>
    <dbReference type="NCBI Taxonomy" id="461836"/>
    <lineage>
        <taxon>Eukaryota</taxon>
        <taxon>Apusozoa</taxon>
        <taxon>Apusomonadida</taxon>
        <taxon>Apusomonadidae</taxon>
        <taxon>Thecamonas</taxon>
    </lineage>
</organism>
<dbReference type="AlphaFoldDB" id="A0A0L0DNG8"/>
<evidence type="ECO:0000313" key="4">
    <source>
        <dbReference type="EMBL" id="KNC53805.1"/>
    </source>
</evidence>
<keyword evidence="2" id="KW-0274">FAD</keyword>
<dbReference type="GO" id="GO:0071949">
    <property type="term" value="F:FAD binding"/>
    <property type="evidence" value="ECO:0007669"/>
    <property type="project" value="InterPro"/>
</dbReference>
<dbReference type="PANTHER" id="PTHR43004:SF6">
    <property type="entry name" value="FAD_NAD(P)-BINDING OXIDOREDUCTASE FAMILY PROTEIN"/>
    <property type="match status" value="1"/>
</dbReference>
<dbReference type="OMA" id="ADLSEYW"/>
<gene>
    <name evidence="4" type="ORF">AMSG_09527</name>
</gene>
<dbReference type="eggNOG" id="KOG3855">
    <property type="taxonomic scope" value="Eukaryota"/>
</dbReference>
<keyword evidence="4" id="KW-0560">Oxidoreductase</keyword>
<dbReference type="Gene3D" id="3.30.9.10">
    <property type="entry name" value="D-Amino Acid Oxidase, subunit A, domain 2"/>
    <property type="match status" value="2"/>
</dbReference>